<dbReference type="PROSITE" id="PS50005">
    <property type="entry name" value="TPR"/>
    <property type="match status" value="4"/>
</dbReference>
<dbReference type="SMART" id="SM00028">
    <property type="entry name" value="TPR"/>
    <property type="match status" value="7"/>
</dbReference>
<dbReference type="SUPFAM" id="SSF48452">
    <property type="entry name" value="TPR-like"/>
    <property type="match status" value="2"/>
</dbReference>
<dbReference type="Pfam" id="PF14559">
    <property type="entry name" value="TPR_19"/>
    <property type="match status" value="1"/>
</dbReference>
<keyword evidence="1" id="KW-0802">TPR repeat</keyword>
<evidence type="ECO:0000313" key="4">
    <source>
        <dbReference type="Proteomes" id="UP001163046"/>
    </source>
</evidence>
<dbReference type="Pfam" id="PF13181">
    <property type="entry name" value="TPR_8"/>
    <property type="match status" value="1"/>
</dbReference>
<proteinExistence type="predicted"/>
<comment type="caution">
    <text evidence="3">The sequence shown here is derived from an EMBL/GenBank/DDBJ whole genome shotgun (WGS) entry which is preliminary data.</text>
</comment>
<accession>A0A9X0CE97</accession>
<sequence length="761" mass="86536">MGRANILWARGEIEQARGICMELIRQVPKCSEPFQTLGMMYEEQGDQDKALQFFLIAAYLSKSGDVEEWVKLAMMSLEQNNFGQALTCYNQALKLDHTNVNILWDRAALCYQMEDTKKAQEYYEAALKAVPVDDGAKLIDLSCDMAKFYHENNAVEKAIKVLQAAFSKHPDHVNNQAINMLADIHMTSKAYDLALEMILKYCDVKKEEDITDRSEESSPSRPLNSASSPELDSGVTRVKWILPDDLPIDLRIKIAVCLIHVRQLHVVKEILAPLYYEPVEGVGDLYIDVAEAYAENGDCEEALEILDMLIETENYCLAGVWLKKGECLNSLGRSEEAALAYAQVVSLAPNHLDARLILASLHQQLGRPNQALDVLSDHRGREGTGDSNEDDEVAMDTSSVHSEGSGMEPAVQPQDFRLLFHKCALLHSQNRIDEFLEAGIEMFRLFFIDVYYSKDLTEMALKSSRHKREIKKSEALEQEESRSRASIAASSRGDTGLRIEEWWEMLKNVVSTLSGLKRHSEACHMVLCALSSDRFSDLYQTELIFMGIVALYLNREYKIAFDASKILIARDRQNPVLWNLLSRITAKSGDSRHQRYVLRLLIKNPDEFPLLMYSGHNALVSGSYRFAVGEYVRAFRQAPHDPLVTLCLGLQYIHLASQHFPRNRHSCVVQYLGIRGECQEAFYNIGRAFHQLGLLQFAVHYYNKALEFPLYETSKPDGEKTDKFSEKRDLHRETAFNLSLIYRASGNEIMAKELLMTHCWV</sequence>
<feature type="region of interest" description="Disordered" evidence="2">
    <location>
        <begin position="210"/>
        <end position="231"/>
    </location>
</feature>
<dbReference type="AlphaFoldDB" id="A0A9X0CE97"/>
<feature type="repeat" description="TPR" evidence="1">
    <location>
        <begin position="31"/>
        <end position="64"/>
    </location>
</feature>
<dbReference type="PANTHER" id="PTHR23082:SF0">
    <property type="entry name" value="GENERAL TRANSCRIPTION FACTOR 3C POLYPEPTIDE 3"/>
    <property type="match status" value="1"/>
</dbReference>
<feature type="compositionally biased region" description="Basic and acidic residues" evidence="2">
    <location>
        <begin position="375"/>
        <end position="384"/>
    </location>
</feature>
<feature type="repeat" description="TPR" evidence="1">
    <location>
        <begin position="318"/>
        <end position="351"/>
    </location>
</feature>
<dbReference type="InterPro" id="IPR019734">
    <property type="entry name" value="TPR_rpt"/>
</dbReference>
<dbReference type="GO" id="GO:0000127">
    <property type="term" value="C:transcription factor TFIIIC complex"/>
    <property type="evidence" value="ECO:0007669"/>
    <property type="project" value="TreeGrafter"/>
</dbReference>
<reference evidence="3" key="1">
    <citation type="submission" date="2023-01" db="EMBL/GenBank/DDBJ databases">
        <title>Genome assembly of the deep-sea coral Lophelia pertusa.</title>
        <authorList>
            <person name="Herrera S."/>
            <person name="Cordes E."/>
        </authorList>
    </citation>
    <scope>NUCLEOTIDE SEQUENCE</scope>
    <source>
        <strain evidence="3">USNM1676648</strain>
        <tissue evidence="3">Polyp</tissue>
    </source>
</reference>
<dbReference type="OrthoDB" id="9991317at2759"/>
<protein>
    <submittedName>
        <fullName evidence="3">General transcription factor IIIC, polypeptide 3</fullName>
    </submittedName>
</protein>
<feature type="compositionally biased region" description="Low complexity" evidence="2">
    <location>
        <begin position="219"/>
        <end position="229"/>
    </location>
</feature>
<evidence type="ECO:0000256" key="2">
    <source>
        <dbReference type="SAM" id="MobiDB-lite"/>
    </source>
</evidence>
<feature type="repeat" description="TPR" evidence="1">
    <location>
        <begin position="679"/>
        <end position="712"/>
    </location>
</feature>
<feature type="region of interest" description="Disordered" evidence="2">
    <location>
        <begin position="374"/>
        <end position="409"/>
    </location>
</feature>
<evidence type="ECO:0000256" key="1">
    <source>
        <dbReference type="PROSITE-ProRule" id="PRU00339"/>
    </source>
</evidence>
<keyword evidence="4" id="KW-1185">Reference proteome</keyword>
<dbReference type="InterPro" id="IPR011990">
    <property type="entry name" value="TPR-like_helical_dom_sf"/>
</dbReference>
<dbReference type="Pfam" id="PF13414">
    <property type="entry name" value="TPR_11"/>
    <property type="match status" value="1"/>
</dbReference>
<evidence type="ECO:0000313" key="3">
    <source>
        <dbReference type="EMBL" id="KAJ7323395.1"/>
    </source>
</evidence>
<dbReference type="Gene3D" id="1.25.40.10">
    <property type="entry name" value="Tetratricopeptide repeat domain"/>
    <property type="match status" value="3"/>
</dbReference>
<dbReference type="EMBL" id="MU827815">
    <property type="protein sequence ID" value="KAJ7323395.1"/>
    <property type="molecule type" value="Genomic_DNA"/>
</dbReference>
<gene>
    <name evidence="3" type="primary">GTF3C3</name>
    <name evidence="3" type="ORF">OS493_031870</name>
</gene>
<feature type="repeat" description="TPR" evidence="1">
    <location>
        <begin position="66"/>
        <end position="99"/>
    </location>
</feature>
<dbReference type="Proteomes" id="UP001163046">
    <property type="component" value="Unassembled WGS sequence"/>
</dbReference>
<dbReference type="PANTHER" id="PTHR23082">
    <property type="entry name" value="TRANSCRIPTION INITIATION FACTOR IIIC TFIIIC , POLYPEPTIDE 3-RELATED"/>
    <property type="match status" value="1"/>
</dbReference>
<organism evidence="3 4">
    <name type="scientific">Desmophyllum pertusum</name>
    <dbReference type="NCBI Taxonomy" id="174260"/>
    <lineage>
        <taxon>Eukaryota</taxon>
        <taxon>Metazoa</taxon>
        <taxon>Cnidaria</taxon>
        <taxon>Anthozoa</taxon>
        <taxon>Hexacorallia</taxon>
        <taxon>Scleractinia</taxon>
        <taxon>Caryophylliina</taxon>
        <taxon>Caryophylliidae</taxon>
        <taxon>Desmophyllum</taxon>
    </lineage>
</organism>
<name>A0A9X0CE97_9CNID</name>
<dbReference type="GO" id="GO:0006383">
    <property type="term" value="P:transcription by RNA polymerase III"/>
    <property type="evidence" value="ECO:0007669"/>
    <property type="project" value="InterPro"/>
</dbReference>
<dbReference type="InterPro" id="IPR039340">
    <property type="entry name" value="Tfc4/TFIIIC-102/Sfc4"/>
</dbReference>